<evidence type="ECO:0000256" key="4">
    <source>
        <dbReference type="ARBA" id="ARBA00022989"/>
    </source>
</evidence>
<keyword evidence="3 6" id="KW-0812">Transmembrane</keyword>
<keyword evidence="4 6" id="KW-1133">Transmembrane helix</keyword>
<organism evidence="8 9">
    <name type="scientific">Planococcus koreensis</name>
    <dbReference type="NCBI Taxonomy" id="112331"/>
    <lineage>
        <taxon>Bacteria</taxon>
        <taxon>Bacillati</taxon>
        <taxon>Bacillota</taxon>
        <taxon>Bacilli</taxon>
        <taxon>Bacillales</taxon>
        <taxon>Caryophanaceae</taxon>
        <taxon>Planococcus</taxon>
    </lineage>
</organism>
<comment type="similarity">
    <text evidence="6">Belongs to the TVP38/TMEM64 family.</text>
</comment>
<dbReference type="PANTHER" id="PTHR12677:SF55">
    <property type="entry name" value="UNDECAPRENYL PHOSPHATE TRANSPORTER SAOUHSC_00901-RELATED"/>
    <property type="match status" value="1"/>
</dbReference>
<dbReference type="InterPro" id="IPR015414">
    <property type="entry name" value="TMEM64"/>
</dbReference>
<dbReference type="Proteomes" id="UP000525923">
    <property type="component" value="Unassembled WGS sequence"/>
</dbReference>
<gene>
    <name evidence="8" type="ORF">HNQ44_000152</name>
</gene>
<name>A0A7W8CRM5_9BACL</name>
<keyword evidence="2 6" id="KW-1003">Cell membrane</keyword>
<feature type="domain" description="VTT" evidence="7">
    <location>
        <begin position="25"/>
        <end position="142"/>
    </location>
</feature>
<dbReference type="PANTHER" id="PTHR12677">
    <property type="entry name" value="GOLGI APPARATUS MEMBRANE PROTEIN TVP38-RELATED"/>
    <property type="match status" value="1"/>
</dbReference>
<keyword evidence="5 6" id="KW-0472">Membrane</keyword>
<feature type="transmembrane region" description="Helical" evidence="6">
    <location>
        <begin position="122"/>
        <end position="145"/>
    </location>
</feature>
<evidence type="ECO:0000259" key="7">
    <source>
        <dbReference type="Pfam" id="PF09335"/>
    </source>
</evidence>
<evidence type="ECO:0000256" key="6">
    <source>
        <dbReference type="RuleBase" id="RU366058"/>
    </source>
</evidence>
<protein>
    <recommendedName>
        <fullName evidence="6">TVP38/TMEM64 family membrane protein</fullName>
    </recommendedName>
</protein>
<evidence type="ECO:0000313" key="8">
    <source>
        <dbReference type="EMBL" id="MBB5178730.1"/>
    </source>
</evidence>
<feature type="transmembrane region" description="Helical" evidence="6">
    <location>
        <begin position="90"/>
        <end position="110"/>
    </location>
</feature>
<dbReference type="RefSeq" id="WP_241666086.1">
    <property type="nucleotide sequence ID" value="NZ_JACHHE010000001.1"/>
</dbReference>
<dbReference type="EMBL" id="JACHHE010000001">
    <property type="protein sequence ID" value="MBB5178730.1"/>
    <property type="molecule type" value="Genomic_DNA"/>
</dbReference>
<accession>A0A7W8CRM5</accession>
<evidence type="ECO:0000313" key="9">
    <source>
        <dbReference type="Proteomes" id="UP000525923"/>
    </source>
</evidence>
<comment type="subcellular location">
    <subcellularLocation>
        <location evidence="1 6">Cell membrane</location>
        <topology evidence="1 6">Multi-pass membrane protein</topology>
    </subcellularLocation>
</comment>
<evidence type="ECO:0000256" key="5">
    <source>
        <dbReference type="ARBA" id="ARBA00023136"/>
    </source>
</evidence>
<evidence type="ECO:0000256" key="2">
    <source>
        <dbReference type="ARBA" id="ARBA00022475"/>
    </source>
</evidence>
<comment type="caution">
    <text evidence="8">The sequence shown here is derived from an EMBL/GenBank/DDBJ whole genome shotgun (WGS) entry which is preliminary data.</text>
</comment>
<proteinExistence type="inferred from homology"/>
<keyword evidence="9" id="KW-1185">Reference proteome</keyword>
<feature type="transmembrane region" description="Helical" evidence="6">
    <location>
        <begin position="37"/>
        <end position="59"/>
    </location>
</feature>
<dbReference type="AlphaFoldDB" id="A0A7W8CRM5"/>
<sequence length="177" mass="19483">MDLLFIVQLLAMIAGNLLIGAIGFIPSVFMTALNISLYGLGAGLLLSLIGEVFGVWIGFHLYRFGFSKMKDEWRRHRLWRYLHSRNASQIFFGIIALRLLPFVPSGLVTAAASATPVRSSHFLLASTIGKIPAVAFEVGAVYGFTQLVPAFYQYLILALLLAATLLGWVITKHRSAK</sequence>
<feature type="transmembrane region" description="Helical" evidence="6">
    <location>
        <begin position="6"/>
        <end position="25"/>
    </location>
</feature>
<reference evidence="8 9" key="1">
    <citation type="submission" date="2020-08" db="EMBL/GenBank/DDBJ databases">
        <title>Genomic Encyclopedia of Type Strains, Phase IV (KMG-IV): sequencing the most valuable type-strain genomes for metagenomic binning, comparative biology and taxonomic classification.</title>
        <authorList>
            <person name="Goeker M."/>
        </authorList>
    </citation>
    <scope>NUCLEOTIDE SEQUENCE [LARGE SCALE GENOMIC DNA]</scope>
    <source>
        <strain evidence="8 9">DSM 15895</strain>
    </source>
</reference>
<dbReference type="Pfam" id="PF09335">
    <property type="entry name" value="VTT_dom"/>
    <property type="match status" value="1"/>
</dbReference>
<feature type="transmembrane region" description="Helical" evidence="6">
    <location>
        <begin position="151"/>
        <end position="171"/>
    </location>
</feature>
<dbReference type="GO" id="GO:0005886">
    <property type="term" value="C:plasma membrane"/>
    <property type="evidence" value="ECO:0007669"/>
    <property type="project" value="UniProtKB-SubCell"/>
</dbReference>
<evidence type="ECO:0000256" key="3">
    <source>
        <dbReference type="ARBA" id="ARBA00022692"/>
    </source>
</evidence>
<evidence type="ECO:0000256" key="1">
    <source>
        <dbReference type="ARBA" id="ARBA00004651"/>
    </source>
</evidence>
<dbReference type="InterPro" id="IPR032816">
    <property type="entry name" value="VTT_dom"/>
</dbReference>